<dbReference type="OrthoDB" id="9806372at2"/>
<dbReference type="InterPro" id="IPR012994">
    <property type="entry name" value="YbgT_YccB"/>
</dbReference>
<keyword evidence="1" id="KW-1133">Transmembrane helix</keyword>
<protein>
    <submittedName>
        <fullName evidence="2">Cytochrome bd-I oxidase subunit CydX</fullName>
    </submittedName>
</protein>
<dbReference type="EMBL" id="VCDI01000007">
    <property type="protein sequence ID" value="TLU71249.1"/>
    <property type="molecule type" value="Genomic_DNA"/>
</dbReference>
<reference evidence="2 3" key="1">
    <citation type="submission" date="2019-05" db="EMBL/GenBank/DDBJ databases">
        <authorList>
            <person name="Pankratov T."/>
            <person name="Grouzdev D."/>
        </authorList>
    </citation>
    <scope>NUCLEOTIDE SEQUENCE [LARGE SCALE GENOMIC DNA]</scope>
    <source>
        <strain evidence="2 3">KEBCLARHB70R</strain>
    </source>
</reference>
<name>A0A5R9J2P8_9PROT</name>
<evidence type="ECO:0000313" key="3">
    <source>
        <dbReference type="Proteomes" id="UP000305654"/>
    </source>
</evidence>
<accession>A0A5R9J2P8</accession>
<dbReference type="NCBIfam" id="TIGR02106">
    <property type="entry name" value="cyd_oper_ybgT"/>
    <property type="match status" value="1"/>
</dbReference>
<comment type="caution">
    <text evidence="2">The sequence shown here is derived from an EMBL/GenBank/DDBJ whole genome shotgun (WGS) entry which is preliminary data.</text>
</comment>
<dbReference type="AlphaFoldDB" id="A0A5R9J2P8"/>
<proteinExistence type="predicted"/>
<feature type="transmembrane region" description="Helical" evidence="1">
    <location>
        <begin position="6"/>
        <end position="26"/>
    </location>
</feature>
<dbReference type="InterPro" id="IPR011724">
    <property type="entry name" value="Cyd_oper_YbgT"/>
</dbReference>
<gene>
    <name evidence="2" type="primary">cydX</name>
    <name evidence="2" type="ORF">FE263_17240</name>
</gene>
<sequence length="68" mass="7815">MWYFSWMLGIGLAVSFGILNGMWYEFQLPDDDQAVRTSDHREAAPLVTLQTPPPLRREVGGHAIRRSR</sequence>
<evidence type="ECO:0000256" key="1">
    <source>
        <dbReference type="SAM" id="Phobius"/>
    </source>
</evidence>
<dbReference type="RefSeq" id="WP_138327286.1">
    <property type="nucleotide sequence ID" value="NZ_VCDI01000007.1"/>
</dbReference>
<organism evidence="2 3">
    <name type="scientific">Lichenicoccus roseus</name>
    <dbReference type="NCBI Taxonomy" id="2683649"/>
    <lineage>
        <taxon>Bacteria</taxon>
        <taxon>Pseudomonadati</taxon>
        <taxon>Pseudomonadota</taxon>
        <taxon>Alphaproteobacteria</taxon>
        <taxon>Acetobacterales</taxon>
        <taxon>Acetobacteraceae</taxon>
        <taxon>Lichenicoccus</taxon>
    </lineage>
</organism>
<keyword evidence="1" id="KW-0472">Membrane</keyword>
<evidence type="ECO:0000313" key="2">
    <source>
        <dbReference type="EMBL" id="TLU71249.1"/>
    </source>
</evidence>
<keyword evidence="1" id="KW-0812">Transmembrane</keyword>
<dbReference type="Pfam" id="PF08173">
    <property type="entry name" value="YbgT_YccB"/>
    <property type="match status" value="1"/>
</dbReference>
<dbReference type="Proteomes" id="UP000305654">
    <property type="component" value="Unassembled WGS sequence"/>
</dbReference>
<keyword evidence="3" id="KW-1185">Reference proteome</keyword>